<proteinExistence type="predicted"/>
<dbReference type="OrthoDB" id="7656507at2759"/>
<evidence type="ECO:0000313" key="2">
    <source>
        <dbReference type="RefSeq" id="XP_011315492.1"/>
    </source>
</evidence>
<dbReference type="RefSeq" id="XP_011315492.1">
    <property type="nucleotide sequence ID" value="XM_011317190.1"/>
</dbReference>
<dbReference type="AlphaFoldDB" id="A0A9R1UBZ4"/>
<reference evidence="2" key="1">
    <citation type="submission" date="2025-08" db="UniProtKB">
        <authorList>
            <consortium name="RefSeq"/>
        </authorList>
    </citation>
    <scope>IDENTIFICATION</scope>
    <source>
        <strain evidence="2">USDA-PBARC FA_bdor</strain>
        <tissue evidence="2">Whole organism</tissue>
    </source>
</reference>
<keyword evidence="1" id="KW-1185">Reference proteome</keyword>
<sequence>MEVVNFETSICDGLEDEIIGKGIIEHGLPKEEFPKHCPIKANANWEIDNWVFPSDKVPPGIPDGPAEGVLTLYEEGKPPVVTVSAKGKLTHKLPGMGR</sequence>
<protein>
    <submittedName>
        <fullName evidence="2">Uncharacterized protein</fullName>
    </submittedName>
</protein>
<dbReference type="Proteomes" id="UP000694866">
    <property type="component" value="Unplaced"/>
</dbReference>
<evidence type="ECO:0000313" key="1">
    <source>
        <dbReference type="Proteomes" id="UP000694866"/>
    </source>
</evidence>
<accession>A0A9R1UBZ4</accession>
<name>A0A9R1UBZ4_9HYME</name>
<dbReference type="KEGG" id="fas:105274251"/>
<organism evidence="1 2">
    <name type="scientific">Fopius arisanus</name>
    <dbReference type="NCBI Taxonomy" id="64838"/>
    <lineage>
        <taxon>Eukaryota</taxon>
        <taxon>Metazoa</taxon>
        <taxon>Ecdysozoa</taxon>
        <taxon>Arthropoda</taxon>
        <taxon>Hexapoda</taxon>
        <taxon>Insecta</taxon>
        <taxon>Pterygota</taxon>
        <taxon>Neoptera</taxon>
        <taxon>Endopterygota</taxon>
        <taxon>Hymenoptera</taxon>
        <taxon>Apocrita</taxon>
        <taxon>Ichneumonoidea</taxon>
        <taxon>Braconidae</taxon>
        <taxon>Opiinae</taxon>
        <taxon>Fopius</taxon>
    </lineage>
</organism>
<dbReference type="GeneID" id="105274251"/>
<gene>
    <name evidence="2" type="primary">LOC105274251</name>
</gene>